<dbReference type="AlphaFoldDB" id="A0A8J5ELR3"/>
<evidence type="ECO:0000313" key="1">
    <source>
        <dbReference type="EMBL" id="KAG6467878.1"/>
    </source>
</evidence>
<accession>A0A8J5ELR3</accession>
<gene>
    <name evidence="1" type="ORF">ZIOFF_072442</name>
</gene>
<name>A0A8J5ELR3_ZINOF</name>
<dbReference type="InterPro" id="IPR053085">
    <property type="entry name" value="Jasmonate-induced_protein"/>
</dbReference>
<reference evidence="1 2" key="1">
    <citation type="submission" date="2020-08" db="EMBL/GenBank/DDBJ databases">
        <title>Plant Genome Project.</title>
        <authorList>
            <person name="Zhang R.-G."/>
        </authorList>
    </citation>
    <scope>NUCLEOTIDE SEQUENCE [LARGE SCALE GENOMIC DNA]</scope>
    <source>
        <tissue evidence="1">Rhizome</tissue>
    </source>
</reference>
<organism evidence="1 2">
    <name type="scientific">Zingiber officinale</name>
    <name type="common">Ginger</name>
    <name type="synonym">Amomum zingiber</name>
    <dbReference type="NCBI Taxonomy" id="94328"/>
    <lineage>
        <taxon>Eukaryota</taxon>
        <taxon>Viridiplantae</taxon>
        <taxon>Streptophyta</taxon>
        <taxon>Embryophyta</taxon>
        <taxon>Tracheophyta</taxon>
        <taxon>Spermatophyta</taxon>
        <taxon>Magnoliopsida</taxon>
        <taxon>Liliopsida</taxon>
        <taxon>Zingiberales</taxon>
        <taxon>Zingiberaceae</taxon>
        <taxon>Zingiber</taxon>
    </lineage>
</organism>
<protein>
    <recommendedName>
        <fullName evidence="3">Jasmonate-induced protein</fullName>
    </recommendedName>
</protein>
<dbReference type="PANTHER" id="PTHR36482">
    <property type="entry name" value="OSJNBA0024J22.15 PROTEIN"/>
    <property type="match status" value="1"/>
</dbReference>
<dbReference type="Proteomes" id="UP000734854">
    <property type="component" value="Unassembled WGS sequence"/>
</dbReference>
<dbReference type="EMBL" id="JACMSC010000022">
    <property type="protein sequence ID" value="KAG6467878.1"/>
    <property type="molecule type" value="Genomic_DNA"/>
</dbReference>
<evidence type="ECO:0008006" key="3">
    <source>
        <dbReference type="Google" id="ProtNLM"/>
    </source>
</evidence>
<dbReference type="OrthoDB" id="1286119at2759"/>
<evidence type="ECO:0000313" key="2">
    <source>
        <dbReference type="Proteomes" id="UP000734854"/>
    </source>
</evidence>
<dbReference type="InterPro" id="IPR049065">
    <property type="entry name" value="Nakanori"/>
</dbReference>
<comment type="caution">
    <text evidence="1">The sequence shown here is derived from an EMBL/GenBank/DDBJ whole genome shotgun (WGS) entry which is preliminary data.</text>
</comment>
<dbReference type="PANTHER" id="PTHR36482:SF5">
    <property type="entry name" value="23 KDA JASMONATE-INDUCED PROTEIN-LIKE"/>
    <property type="match status" value="1"/>
</dbReference>
<sequence length="244" mass="26580">MATNVFGNPVTDETVRLVSPNITQITARDRARVALQYMNAEEKATNVSRFVHNLKEAYGTGTSTLGMIYNATGGNLTFDLNHTWEGAVWHSPYAQIIQNGQWAGFLHVRDRLIGPSKEAIVYRGVNNDGAGRDWMLAWNTSRMNYQNRVYAEIRTPGEFGSANWNAIDSKMDSQTNNYSTTALGGFASASIGAGSSPEFVGIMSLDDLGSNFMAMASDVSVVSQSLDSKYVDDVDGADEEPPAE</sequence>
<dbReference type="Pfam" id="PF21230">
    <property type="entry name" value="Nakanori"/>
    <property type="match status" value="1"/>
</dbReference>
<keyword evidence="2" id="KW-1185">Reference proteome</keyword>
<proteinExistence type="predicted"/>